<dbReference type="InterPro" id="IPR003691">
    <property type="entry name" value="FluC"/>
</dbReference>
<feature type="transmembrane region" description="Helical" evidence="10">
    <location>
        <begin position="93"/>
        <end position="116"/>
    </location>
</feature>
<comment type="function">
    <text evidence="9 10">Fluoride-specific ion channel. Important for reducing fluoride concentration in the cell, thus reducing its toxicity.</text>
</comment>
<keyword evidence="5 10" id="KW-0472">Membrane</keyword>
<evidence type="ECO:0000256" key="6">
    <source>
        <dbReference type="ARBA" id="ARBA00023303"/>
    </source>
</evidence>
<keyword evidence="6 10" id="KW-0407">Ion channel</keyword>
<feature type="binding site" evidence="10">
    <location>
        <position position="68"/>
    </location>
    <ligand>
        <name>Na(+)</name>
        <dbReference type="ChEBI" id="CHEBI:29101"/>
        <note>structural</note>
    </ligand>
</feature>
<keyword evidence="10" id="KW-0813">Transport</keyword>
<keyword evidence="12" id="KW-1185">Reference proteome</keyword>
<evidence type="ECO:0000313" key="11">
    <source>
        <dbReference type="EMBL" id="MBC5638255.1"/>
    </source>
</evidence>
<dbReference type="Proteomes" id="UP000637359">
    <property type="component" value="Unassembled WGS sequence"/>
</dbReference>
<keyword evidence="10" id="KW-0479">Metal-binding</keyword>
<dbReference type="PANTHER" id="PTHR28259">
    <property type="entry name" value="FLUORIDE EXPORT PROTEIN 1-RELATED"/>
    <property type="match status" value="1"/>
</dbReference>
<comment type="subcellular location">
    <subcellularLocation>
        <location evidence="1 10">Cell membrane</location>
        <topology evidence="1 10">Multi-pass membrane protein</topology>
    </subcellularLocation>
</comment>
<feature type="binding site" evidence="10">
    <location>
        <position position="71"/>
    </location>
    <ligand>
        <name>Na(+)</name>
        <dbReference type="ChEBI" id="CHEBI:29101"/>
        <note>structural</note>
    </ligand>
</feature>
<organism evidence="11 12">
    <name type="scientific">Ornithinibacillus hominis</name>
    <dbReference type="NCBI Taxonomy" id="2763055"/>
    <lineage>
        <taxon>Bacteria</taxon>
        <taxon>Bacillati</taxon>
        <taxon>Bacillota</taxon>
        <taxon>Bacilli</taxon>
        <taxon>Bacillales</taxon>
        <taxon>Bacillaceae</taxon>
        <taxon>Ornithinibacillus</taxon>
    </lineage>
</organism>
<feature type="transmembrane region" description="Helical" evidence="10">
    <location>
        <begin position="57"/>
        <end position="81"/>
    </location>
</feature>
<keyword evidence="10" id="KW-0406">Ion transport</keyword>
<evidence type="ECO:0000256" key="5">
    <source>
        <dbReference type="ARBA" id="ARBA00023136"/>
    </source>
</evidence>
<dbReference type="EMBL" id="JACOOL010000013">
    <property type="protein sequence ID" value="MBC5638255.1"/>
    <property type="molecule type" value="Genomic_DNA"/>
</dbReference>
<evidence type="ECO:0000256" key="2">
    <source>
        <dbReference type="ARBA" id="ARBA00022475"/>
    </source>
</evidence>
<keyword evidence="10" id="KW-0915">Sodium</keyword>
<dbReference type="RefSeq" id="WP_186870961.1">
    <property type="nucleotide sequence ID" value="NZ_JACOOL010000013.1"/>
</dbReference>
<comment type="catalytic activity">
    <reaction evidence="8">
        <text>fluoride(in) = fluoride(out)</text>
        <dbReference type="Rhea" id="RHEA:76159"/>
        <dbReference type="ChEBI" id="CHEBI:17051"/>
    </reaction>
    <physiologicalReaction direction="left-to-right" evidence="8">
        <dbReference type="Rhea" id="RHEA:76160"/>
    </physiologicalReaction>
</comment>
<dbReference type="GO" id="GO:0140114">
    <property type="term" value="P:cellular detoxification of fluoride"/>
    <property type="evidence" value="ECO:0007669"/>
    <property type="project" value="UniProtKB-UniRule"/>
</dbReference>
<comment type="activity regulation">
    <text evidence="10">Na(+) is not transported, but it plays an essential structural role and its presence is essential for fluoride channel function.</text>
</comment>
<keyword evidence="4 10" id="KW-1133">Transmembrane helix</keyword>
<evidence type="ECO:0000256" key="3">
    <source>
        <dbReference type="ARBA" id="ARBA00022692"/>
    </source>
</evidence>
<keyword evidence="3 10" id="KW-0812">Transmembrane</keyword>
<dbReference type="GO" id="GO:0062054">
    <property type="term" value="F:fluoride channel activity"/>
    <property type="evidence" value="ECO:0007669"/>
    <property type="project" value="UniProtKB-UniRule"/>
</dbReference>
<feature type="transmembrane region" description="Helical" evidence="10">
    <location>
        <begin position="28"/>
        <end position="51"/>
    </location>
</feature>
<evidence type="ECO:0000256" key="1">
    <source>
        <dbReference type="ARBA" id="ARBA00004651"/>
    </source>
</evidence>
<evidence type="ECO:0000256" key="10">
    <source>
        <dbReference type="HAMAP-Rule" id="MF_00454"/>
    </source>
</evidence>
<keyword evidence="2 10" id="KW-1003">Cell membrane</keyword>
<proteinExistence type="inferred from homology"/>
<name>A0A923RJT3_9BACI</name>
<dbReference type="HAMAP" id="MF_00454">
    <property type="entry name" value="FluC"/>
    <property type="match status" value="1"/>
</dbReference>
<evidence type="ECO:0000256" key="7">
    <source>
        <dbReference type="ARBA" id="ARBA00035120"/>
    </source>
</evidence>
<dbReference type="GO" id="GO:0005886">
    <property type="term" value="C:plasma membrane"/>
    <property type="evidence" value="ECO:0007669"/>
    <property type="project" value="UniProtKB-SubCell"/>
</dbReference>
<gene>
    <name evidence="10 11" type="primary">crcB</name>
    <name evidence="10" type="synonym">fluC</name>
    <name evidence="11" type="ORF">H8S33_15770</name>
</gene>
<accession>A0A923RJT3</accession>
<reference evidence="11" key="1">
    <citation type="submission" date="2020-08" db="EMBL/GenBank/DDBJ databases">
        <title>Genome public.</title>
        <authorList>
            <person name="Liu C."/>
            <person name="Sun Q."/>
        </authorList>
    </citation>
    <scope>NUCLEOTIDE SEQUENCE</scope>
    <source>
        <strain evidence="11">BX22</strain>
    </source>
</reference>
<evidence type="ECO:0000313" key="12">
    <source>
        <dbReference type="Proteomes" id="UP000637359"/>
    </source>
</evidence>
<evidence type="ECO:0000256" key="9">
    <source>
        <dbReference type="ARBA" id="ARBA00049940"/>
    </source>
</evidence>
<dbReference type="AlphaFoldDB" id="A0A923RJT3"/>
<dbReference type="NCBIfam" id="TIGR00494">
    <property type="entry name" value="crcB"/>
    <property type="match status" value="1"/>
</dbReference>
<evidence type="ECO:0000256" key="4">
    <source>
        <dbReference type="ARBA" id="ARBA00022989"/>
    </source>
</evidence>
<dbReference type="PANTHER" id="PTHR28259:SF1">
    <property type="entry name" value="FLUORIDE EXPORT PROTEIN 1-RELATED"/>
    <property type="match status" value="1"/>
</dbReference>
<dbReference type="GO" id="GO:0046872">
    <property type="term" value="F:metal ion binding"/>
    <property type="evidence" value="ECO:0007669"/>
    <property type="project" value="UniProtKB-KW"/>
</dbReference>
<comment type="similarity">
    <text evidence="7 10">Belongs to the fluoride channel Fluc/FEX (TC 1.A.43) family.</text>
</comment>
<sequence>MNIMFICLGGFIGSILRFYISQKLNKRLIGTWIANITGSILLAITIYFYSIHVLTEALWSLLGIGFCGAYTTFSTFGNEVIQLLLSKNYKTAVAYSLTSLLITILAVFITLFVLGYQL</sequence>
<evidence type="ECO:0000256" key="8">
    <source>
        <dbReference type="ARBA" id="ARBA00035585"/>
    </source>
</evidence>
<protein>
    <recommendedName>
        <fullName evidence="10">Fluoride-specific ion channel FluC</fullName>
    </recommendedName>
</protein>
<dbReference type="Pfam" id="PF02537">
    <property type="entry name" value="CRCB"/>
    <property type="match status" value="1"/>
</dbReference>
<comment type="caution">
    <text evidence="11">The sequence shown here is derived from an EMBL/GenBank/DDBJ whole genome shotgun (WGS) entry which is preliminary data.</text>
</comment>